<dbReference type="OrthoDB" id="9802640at2"/>
<dbReference type="Proteomes" id="UP000295636">
    <property type="component" value="Unassembled WGS sequence"/>
</dbReference>
<dbReference type="InterPro" id="IPR036890">
    <property type="entry name" value="HATPase_C_sf"/>
</dbReference>
<keyword evidence="4 7" id="KW-0067">ATP-binding</keyword>
<dbReference type="PIRSF" id="PIRSF002583">
    <property type="entry name" value="Hsp90"/>
    <property type="match status" value="1"/>
</dbReference>
<evidence type="ECO:0000313" key="10">
    <source>
        <dbReference type="Proteomes" id="UP000295636"/>
    </source>
</evidence>
<dbReference type="SUPFAM" id="SSF55874">
    <property type="entry name" value="ATPase domain of HSP90 chaperone/DNA topoisomerase II/histidine kinase"/>
    <property type="match status" value="1"/>
</dbReference>
<protein>
    <recommendedName>
        <fullName evidence="7">Chaperone protein HtpG</fullName>
    </recommendedName>
    <alternativeName>
        <fullName evidence="7">Heat shock protein HtpG</fullName>
    </alternativeName>
    <alternativeName>
        <fullName evidence="7">High temperature protein G</fullName>
    </alternativeName>
</protein>
<dbReference type="FunFam" id="1.20.120.790:FF:000006">
    <property type="entry name" value="Chaperone protein HtpG"/>
    <property type="match status" value="1"/>
</dbReference>
<reference evidence="9 10" key="1">
    <citation type="submission" date="2019-03" db="EMBL/GenBank/DDBJ databases">
        <title>This is whole genome sequence of Paenibacillus sp MS74 strain.</title>
        <authorList>
            <person name="Trinh H.N."/>
        </authorList>
    </citation>
    <scope>NUCLEOTIDE SEQUENCE [LARGE SCALE GENOMIC DNA]</scope>
    <source>
        <strain evidence="9 10">MS74</strain>
    </source>
</reference>
<dbReference type="InterPro" id="IPR037196">
    <property type="entry name" value="HSP90_C"/>
</dbReference>
<dbReference type="PANTHER" id="PTHR11528">
    <property type="entry name" value="HEAT SHOCK PROTEIN 90 FAMILY MEMBER"/>
    <property type="match status" value="1"/>
</dbReference>
<dbReference type="Gene3D" id="3.30.565.10">
    <property type="entry name" value="Histidine kinase-like ATPase, C-terminal domain"/>
    <property type="match status" value="1"/>
</dbReference>
<dbReference type="AlphaFoldDB" id="A0A4R5KKA9"/>
<dbReference type="SUPFAM" id="SSF110942">
    <property type="entry name" value="HSP90 C-terminal domain"/>
    <property type="match status" value="1"/>
</dbReference>
<comment type="similarity">
    <text evidence="1 7">Belongs to the heat shock protein 90 family.</text>
</comment>
<feature type="binding site" evidence="8">
    <location>
        <position position="82"/>
    </location>
    <ligand>
        <name>ATP</name>
        <dbReference type="ChEBI" id="CHEBI:30616"/>
    </ligand>
</feature>
<proteinExistence type="inferred from homology"/>
<keyword evidence="10" id="KW-1185">Reference proteome</keyword>
<feature type="binding site" evidence="8">
    <location>
        <position position="35"/>
    </location>
    <ligand>
        <name>ATP</name>
        <dbReference type="ChEBI" id="CHEBI:30616"/>
    </ligand>
</feature>
<dbReference type="InterPro" id="IPR020575">
    <property type="entry name" value="Hsp90_N"/>
</dbReference>
<comment type="subcellular location">
    <subcellularLocation>
        <location evidence="7">Cytoplasm</location>
    </subcellularLocation>
</comment>
<dbReference type="EMBL" id="SMRT01000012">
    <property type="protein sequence ID" value="TDF94790.1"/>
    <property type="molecule type" value="Genomic_DNA"/>
</dbReference>
<feature type="binding site" evidence="8">
    <location>
        <position position="167"/>
    </location>
    <ligand>
        <name>ATP</name>
        <dbReference type="ChEBI" id="CHEBI:30616"/>
    </ligand>
</feature>
<feature type="binding site" evidence="8">
    <location>
        <position position="341"/>
    </location>
    <ligand>
        <name>ATP</name>
        <dbReference type="ChEBI" id="CHEBI:30616"/>
    </ligand>
</feature>
<evidence type="ECO:0000256" key="2">
    <source>
        <dbReference type="ARBA" id="ARBA00022490"/>
    </source>
</evidence>
<feature type="binding site" evidence="8">
    <location>
        <position position="90"/>
    </location>
    <ligand>
        <name>ATP</name>
        <dbReference type="ChEBI" id="CHEBI:30616"/>
    </ligand>
</feature>
<feature type="region of interest" description="C" evidence="7">
    <location>
        <begin position="553"/>
        <end position="626"/>
    </location>
</feature>
<dbReference type="InterPro" id="IPR020568">
    <property type="entry name" value="Ribosomal_Su5_D2-typ_SF"/>
</dbReference>
<dbReference type="Gene3D" id="1.20.120.790">
    <property type="entry name" value="Heat shock protein 90, C-terminal domain"/>
    <property type="match status" value="1"/>
</dbReference>
<feature type="binding site" evidence="8">
    <location>
        <begin position="97"/>
        <end position="98"/>
    </location>
    <ligand>
        <name>ATP</name>
        <dbReference type="ChEBI" id="CHEBI:30616"/>
    </ligand>
</feature>
<dbReference type="InterPro" id="IPR001404">
    <property type="entry name" value="Hsp90_fam"/>
</dbReference>
<comment type="function">
    <text evidence="7">Molecular chaperone. Has ATPase activity.</text>
</comment>
<dbReference type="RefSeq" id="WP_133232435.1">
    <property type="nucleotide sequence ID" value="NZ_SMRT01000012.1"/>
</dbReference>
<dbReference type="Pfam" id="PF00183">
    <property type="entry name" value="HSP90"/>
    <property type="match status" value="1"/>
</dbReference>
<dbReference type="SUPFAM" id="SSF54211">
    <property type="entry name" value="Ribosomal protein S5 domain 2-like"/>
    <property type="match status" value="1"/>
</dbReference>
<feature type="binding site" evidence="8">
    <location>
        <position position="77"/>
    </location>
    <ligand>
        <name>ATP</name>
        <dbReference type="ChEBI" id="CHEBI:30616"/>
    </ligand>
</feature>
<evidence type="ECO:0000256" key="8">
    <source>
        <dbReference type="PIRSR" id="PIRSR002583-1"/>
    </source>
</evidence>
<dbReference type="Gene3D" id="3.40.50.11260">
    <property type="match status" value="1"/>
</dbReference>
<comment type="caution">
    <text evidence="9">The sequence shown here is derived from an EMBL/GenBank/DDBJ whole genome shotgun (WGS) entry which is preliminary data.</text>
</comment>
<comment type="subunit">
    <text evidence="7">Homodimer.</text>
</comment>
<dbReference type="GO" id="GO:0016887">
    <property type="term" value="F:ATP hydrolysis activity"/>
    <property type="evidence" value="ECO:0007669"/>
    <property type="project" value="InterPro"/>
</dbReference>
<dbReference type="NCBIfam" id="NF003555">
    <property type="entry name" value="PRK05218.1"/>
    <property type="match status" value="1"/>
</dbReference>
<dbReference type="CDD" id="cd16927">
    <property type="entry name" value="HATPase_Hsp90-like"/>
    <property type="match status" value="1"/>
</dbReference>
<keyword evidence="6 7" id="KW-0143">Chaperone</keyword>
<evidence type="ECO:0000313" key="9">
    <source>
        <dbReference type="EMBL" id="TDF94790.1"/>
    </source>
</evidence>
<dbReference type="GO" id="GO:0005524">
    <property type="term" value="F:ATP binding"/>
    <property type="evidence" value="ECO:0007669"/>
    <property type="project" value="UniProtKB-UniRule"/>
</dbReference>
<feature type="binding site" evidence="8">
    <location>
        <begin position="117"/>
        <end position="122"/>
    </location>
    <ligand>
        <name>ATP</name>
        <dbReference type="ChEBI" id="CHEBI:30616"/>
    </ligand>
</feature>
<sequence>MAKKQFKAESKRLLEMMINSIYTQREIFLRELISNASDAIDKIYYKALTDENLVFDNDSYFIKVTADKSSRLLKIRDTGIGMTKDELENNLGIIAKSGSLAFKKENEAKDGHDIIGQFGVGFYSAFMVADVVTVVSKAIGSDVAYKWESTGADGYTIEECEKDSVGTEITLQIKENTEDDNYDEFLSEYRLKAIIKKYSDFIRYPIKMDITGSRPKADSENEFEDYIEEQTVNSMIPIWKKSRSELKPEDYDNFYAEKHYGFDKPIKHIHISAEGAVRYNAILFIPENIPFNYYSKEFEKGLELYSNGVLIMNKCADLLPDYYSFVKGMVDSEDLSLNISREMLQHDRQLKLIAKNIKSKIKSQLQSMLKDEREKYEQFYTSFGRQLKYGLYSEYGSHKDELQDLLLFYSSKQKKLVSLDEYVSAMPEDQKYIYYAAGESNERIEKLPQTELVADKGYEILYFTDDIDEFAIKMLMSYKEKEFKSVSSGDLGIEADDSRDKTEDGQDDSKELFEHMNGLLAGKVKQVKASKRLKSHPVCFSTDGEVTIEMEKILKSMPNNPDVKADKVLEINVNHPVFQSLKDAYDKDKEKLGLYTALLYNQALLIEGLPIQDPVEFTNDICKIMV</sequence>
<feature type="binding site" evidence="8">
    <location>
        <position position="31"/>
    </location>
    <ligand>
        <name>ATP</name>
        <dbReference type="ChEBI" id="CHEBI:30616"/>
    </ligand>
</feature>
<dbReference type="GO" id="GO:0005737">
    <property type="term" value="C:cytoplasm"/>
    <property type="evidence" value="ECO:0007669"/>
    <property type="project" value="UniProtKB-SubCell"/>
</dbReference>
<organism evidence="9 10">
    <name type="scientific">Paenibacillus piri</name>
    <dbReference type="NCBI Taxonomy" id="2547395"/>
    <lineage>
        <taxon>Bacteria</taxon>
        <taxon>Bacillati</taxon>
        <taxon>Bacillota</taxon>
        <taxon>Bacilli</taxon>
        <taxon>Bacillales</taxon>
        <taxon>Paenibacillaceae</taxon>
        <taxon>Paenibacillus</taxon>
    </lineage>
</organism>
<comment type="caution">
    <text evidence="7">Lacks conserved residue(s) required for the propagation of feature annotation.</text>
</comment>
<dbReference type="FunFam" id="3.40.50.11260:FF:000008">
    <property type="entry name" value="Chaperone protein HtpG"/>
    <property type="match status" value="1"/>
</dbReference>
<dbReference type="GO" id="GO:0140662">
    <property type="term" value="F:ATP-dependent protein folding chaperone"/>
    <property type="evidence" value="ECO:0007669"/>
    <property type="project" value="InterPro"/>
</dbReference>
<gene>
    <name evidence="7 9" type="primary">htpG</name>
    <name evidence="9" type="ORF">E1757_22815</name>
</gene>
<feature type="region of interest" description="A; substrate-binding" evidence="7">
    <location>
        <begin position="1"/>
        <end position="341"/>
    </location>
</feature>
<evidence type="ECO:0000256" key="6">
    <source>
        <dbReference type="ARBA" id="ARBA00023186"/>
    </source>
</evidence>
<keyword evidence="2 7" id="KW-0963">Cytoplasm</keyword>
<evidence type="ECO:0000256" key="1">
    <source>
        <dbReference type="ARBA" id="ARBA00008239"/>
    </source>
</evidence>
<keyword evidence="5 7" id="KW-0346">Stress response</keyword>
<keyword evidence="3 7" id="KW-0547">Nucleotide-binding</keyword>
<dbReference type="Gene3D" id="3.30.230.80">
    <property type="match status" value="1"/>
</dbReference>
<evidence type="ECO:0000256" key="3">
    <source>
        <dbReference type="ARBA" id="ARBA00022741"/>
    </source>
</evidence>
<evidence type="ECO:0000256" key="7">
    <source>
        <dbReference type="HAMAP-Rule" id="MF_00505"/>
    </source>
</evidence>
<feature type="binding site" evidence="8">
    <location>
        <position position="96"/>
    </location>
    <ligand>
        <name>ATP</name>
        <dbReference type="ChEBI" id="CHEBI:30616"/>
    </ligand>
</feature>
<evidence type="ECO:0000256" key="4">
    <source>
        <dbReference type="ARBA" id="ARBA00022840"/>
    </source>
</evidence>
<dbReference type="PRINTS" id="PR00775">
    <property type="entry name" value="HEATSHOCK90"/>
</dbReference>
<dbReference type="HAMAP" id="MF_00505">
    <property type="entry name" value="HSP90"/>
    <property type="match status" value="1"/>
</dbReference>
<dbReference type="PROSITE" id="PS00298">
    <property type="entry name" value="HSP90"/>
    <property type="match status" value="1"/>
</dbReference>
<evidence type="ECO:0000256" key="5">
    <source>
        <dbReference type="ARBA" id="ARBA00023016"/>
    </source>
</evidence>
<accession>A0A4R5KKA9</accession>
<name>A0A4R5KKA9_9BACL</name>
<dbReference type="Pfam" id="PF13589">
    <property type="entry name" value="HATPase_c_3"/>
    <property type="match status" value="1"/>
</dbReference>
<dbReference type="InterPro" id="IPR019805">
    <property type="entry name" value="Heat_shock_protein_90_CS"/>
</dbReference>
<dbReference type="GO" id="GO:0051082">
    <property type="term" value="F:unfolded protein binding"/>
    <property type="evidence" value="ECO:0007669"/>
    <property type="project" value="UniProtKB-UniRule"/>
</dbReference>